<proteinExistence type="predicted"/>
<keyword evidence="1" id="KW-0472">Membrane</keyword>
<feature type="transmembrane region" description="Helical" evidence="1">
    <location>
        <begin position="288"/>
        <end position="308"/>
    </location>
</feature>
<feature type="transmembrane region" description="Helical" evidence="1">
    <location>
        <begin position="210"/>
        <end position="235"/>
    </location>
</feature>
<dbReference type="Proteomes" id="UP000054075">
    <property type="component" value="Unassembled WGS sequence"/>
</dbReference>
<comment type="caution">
    <text evidence="2">The sequence shown here is derived from an EMBL/GenBank/DDBJ whole genome shotgun (WGS) entry which is preliminary data.</text>
</comment>
<keyword evidence="1" id="KW-1133">Transmembrane helix</keyword>
<organism evidence="2 3">
    <name type="scientific">Rickettsiella grylli</name>
    <dbReference type="NCBI Taxonomy" id="59196"/>
    <lineage>
        <taxon>Bacteria</taxon>
        <taxon>Pseudomonadati</taxon>
        <taxon>Pseudomonadota</taxon>
        <taxon>Gammaproteobacteria</taxon>
        <taxon>Legionellales</taxon>
        <taxon>Coxiellaceae</taxon>
        <taxon>Rickettsiella</taxon>
    </lineage>
</organism>
<reference evidence="2" key="1">
    <citation type="submission" date="2006-04" db="EMBL/GenBank/DDBJ databases">
        <authorList>
            <person name="Seshadri R."/>
            <person name="Federici B.A."/>
        </authorList>
    </citation>
    <scope>NUCLEOTIDE SEQUENCE [LARGE SCALE GENOMIC DNA]</scope>
</reference>
<feature type="transmembrane region" description="Helical" evidence="1">
    <location>
        <begin position="100"/>
        <end position="120"/>
    </location>
</feature>
<name>A8PKP0_9COXI</name>
<dbReference type="OrthoDB" id="9957893at2"/>
<evidence type="ECO:0000256" key="1">
    <source>
        <dbReference type="SAM" id="Phobius"/>
    </source>
</evidence>
<dbReference type="RefSeq" id="WP_006034742.1">
    <property type="nucleotide sequence ID" value="NZ_AAQJ02000001.1"/>
</dbReference>
<evidence type="ECO:0000313" key="3">
    <source>
        <dbReference type="Proteomes" id="UP000054075"/>
    </source>
</evidence>
<dbReference type="EMBL" id="AAQJ02000001">
    <property type="protein sequence ID" value="EDP45754.1"/>
    <property type="molecule type" value="Genomic_DNA"/>
</dbReference>
<sequence>MLDNTENLPLIAPTNSFNFFQKSIQSAKQITFKTVAIVSVSLVSVVTYYTPAYQAGASVSNGLKEIAALSGIGTNFIFNLQAYRDFFDQLPQLFKMPYRLSVALFFSMMCVAPNLLMNLVDKEGNYNDTSTILLQTISAFFNIGVNVIGSIELINYITSFLKNKIDLQKEKLIEEINFMIEKISRSSTQHHDSELFANSQINLCQKLSYYFLNSTIALFSIPQLSAYLLINYFGMRDLVEQKLSTSQSISCLFGVFAALGNGIPGAGFSIKGVNSISKKLIRFKRPSLLTVLMLIPALFSGFTTHKAMADSLKKMDYSGDIAEALKWIANLGAALIYNLPQMLALTNVDTPQLSPELTVLKQTLEDHVQHLDTSTLEDFKTNLSSKLSHFFNTSIEENNLSDHLSLHTDSIDLKL</sequence>
<reference evidence="2" key="2">
    <citation type="submission" date="2007-10" db="EMBL/GenBank/DDBJ databases">
        <authorList>
            <person name="Myers G.S."/>
        </authorList>
    </citation>
    <scope>NUCLEOTIDE SEQUENCE [LARGE SCALE GENOMIC DNA]</scope>
</reference>
<keyword evidence="3" id="KW-1185">Reference proteome</keyword>
<keyword evidence="1" id="KW-0812">Transmembrane</keyword>
<feature type="transmembrane region" description="Helical" evidence="1">
    <location>
        <begin position="30"/>
        <end position="50"/>
    </location>
</feature>
<dbReference type="STRING" id="59196.RICGR_0222"/>
<dbReference type="AlphaFoldDB" id="A8PKP0"/>
<feature type="transmembrane region" description="Helical" evidence="1">
    <location>
        <begin position="247"/>
        <end position="268"/>
    </location>
</feature>
<feature type="transmembrane region" description="Helical" evidence="1">
    <location>
        <begin position="62"/>
        <end position="80"/>
    </location>
</feature>
<gene>
    <name evidence="2" type="ORF">RICGR_0222</name>
</gene>
<protein>
    <submittedName>
        <fullName evidence="2">Membrane protein</fullName>
    </submittedName>
</protein>
<feature type="transmembrane region" description="Helical" evidence="1">
    <location>
        <begin position="132"/>
        <end position="154"/>
    </location>
</feature>
<accession>A8PKP0</accession>
<evidence type="ECO:0000313" key="2">
    <source>
        <dbReference type="EMBL" id="EDP45754.1"/>
    </source>
</evidence>